<dbReference type="AlphaFoldDB" id="A0A2H9TIC4"/>
<accession>A0A2H9TIC4</accession>
<dbReference type="InterPro" id="IPR036915">
    <property type="entry name" value="Cyclin-like_sf"/>
</dbReference>
<dbReference type="Proteomes" id="UP000240830">
    <property type="component" value="Unassembled WGS sequence"/>
</dbReference>
<keyword evidence="1" id="KW-0195">Cyclin</keyword>
<organism evidence="4 5">
    <name type="scientific">Paramicrosporidium saccamoebae</name>
    <dbReference type="NCBI Taxonomy" id="1246581"/>
    <lineage>
        <taxon>Eukaryota</taxon>
        <taxon>Fungi</taxon>
        <taxon>Fungi incertae sedis</taxon>
        <taxon>Cryptomycota</taxon>
        <taxon>Cryptomycota incertae sedis</taxon>
        <taxon>Paramicrosporidium</taxon>
    </lineage>
</organism>
<evidence type="ECO:0000256" key="1">
    <source>
        <dbReference type="RuleBase" id="RU000383"/>
    </source>
</evidence>
<feature type="domain" description="Cyclin-like" evidence="3">
    <location>
        <begin position="235"/>
        <end position="316"/>
    </location>
</feature>
<comment type="caution">
    <text evidence="4">The sequence shown here is derived from an EMBL/GenBank/DDBJ whole genome shotgun (WGS) entry which is preliminary data.</text>
</comment>
<evidence type="ECO:0000313" key="4">
    <source>
        <dbReference type="EMBL" id="PJF17514.1"/>
    </source>
</evidence>
<evidence type="ECO:0000313" key="5">
    <source>
        <dbReference type="Proteomes" id="UP000240830"/>
    </source>
</evidence>
<name>A0A2H9TIC4_9FUNG</name>
<evidence type="ECO:0000259" key="3">
    <source>
        <dbReference type="SMART" id="SM00385"/>
    </source>
</evidence>
<dbReference type="InterPro" id="IPR006671">
    <property type="entry name" value="Cyclin_N"/>
</dbReference>
<dbReference type="InterPro" id="IPR043198">
    <property type="entry name" value="Cyclin/Ssn8"/>
</dbReference>
<dbReference type="Gene3D" id="1.10.472.10">
    <property type="entry name" value="Cyclin-like"/>
    <property type="match status" value="2"/>
</dbReference>
<reference evidence="4 5" key="1">
    <citation type="submission" date="2016-10" db="EMBL/GenBank/DDBJ databases">
        <title>The genome of Paramicrosporidium saccamoebae is the missing link in understanding Cryptomycota and Microsporidia evolution.</title>
        <authorList>
            <person name="Quandt C.A."/>
            <person name="Beaudet D."/>
            <person name="Corsaro D."/>
            <person name="Michel R."/>
            <person name="Corradi N."/>
            <person name="James T."/>
        </authorList>
    </citation>
    <scope>NUCLEOTIDE SEQUENCE [LARGE SCALE GENOMIC DNA]</scope>
    <source>
        <strain evidence="4 5">KSL3</strain>
    </source>
</reference>
<gene>
    <name evidence="4" type="ORF">PSACC_02635</name>
</gene>
<feature type="compositionally biased region" description="Basic and acidic residues" evidence="2">
    <location>
        <begin position="368"/>
        <end position="415"/>
    </location>
</feature>
<dbReference type="STRING" id="1246581.A0A2H9TIC4"/>
<feature type="compositionally biased region" description="Low complexity" evidence="2">
    <location>
        <begin position="350"/>
        <end position="367"/>
    </location>
</feature>
<feature type="region of interest" description="Disordered" evidence="2">
    <location>
        <begin position="345"/>
        <end position="416"/>
    </location>
</feature>
<feature type="domain" description="Cyclin-like" evidence="3">
    <location>
        <begin position="118"/>
        <end position="222"/>
    </location>
</feature>
<dbReference type="SMART" id="SM00385">
    <property type="entry name" value="CYCLIN"/>
    <property type="match status" value="2"/>
</dbReference>
<dbReference type="InterPro" id="IPR013763">
    <property type="entry name" value="Cyclin-like_dom"/>
</dbReference>
<dbReference type="Pfam" id="PF00134">
    <property type="entry name" value="Cyclin_N"/>
    <property type="match status" value="1"/>
</dbReference>
<dbReference type="EMBL" id="MTSL01000169">
    <property type="protein sequence ID" value="PJF17514.1"/>
    <property type="molecule type" value="Genomic_DNA"/>
</dbReference>
<dbReference type="SUPFAM" id="SSF47954">
    <property type="entry name" value="Cyclin-like"/>
    <property type="match status" value="2"/>
</dbReference>
<dbReference type="GO" id="GO:0016538">
    <property type="term" value="F:cyclin-dependent protein serine/threonine kinase regulator activity"/>
    <property type="evidence" value="ECO:0007669"/>
    <property type="project" value="InterPro"/>
</dbReference>
<dbReference type="GO" id="GO:0006357">
    <property type="term" value="P:regulation of transcription by RNA polymerase II"/>
    <property type="evidence" value="ECO:0007669"/>
    <property type="project" value="InterPro"/>
</dbReference>
<evidence type="ECO:0000256" key="2">
    <source>
        <dbReference type="SAM" id="MobiDB-lite"/>
    </source>
</evidence>
<sequence length="429" mass="48929">MHLSWLLFPLTVLASDVELRQICISGDASHSSAQLEYGANETILSLDLLVIMQPLRKYDLVDACLKVLSSDETLNYQGVDWLNPLVDYNAFFVAGQSPSQKEDMRWEEETRYRYIGSHLVQRAGRLLKMPQSGIMTGQILLQQFYCQQSVKKLPLFDVAMACTLIAGKVEECCRRIRDVVNIYFWLHQEIRGARPIRIMDYVADEYYKWRDRTTSAEMCVLRELGFHVQPRHPIGLLANYLNALELDDPRLAQRAINLTNDGLRTVAYVCWQPAVLACAAVSWAAEECGVVLPDKWAEVFNVEKEEMDKCAQVLSNVYEMNVVFDIPLISDDLMHSQPKVLNVERKTDCPSGSRDQDPSSSQDYQSGSRDDYSSGTRERLPEARHDHSSGSRDRPAESRTDHSSRSRDRLSESRNRTIAVTVTIAVERR</sequence>
<dbReference type="OrthoDB" id="10264655at2759"/>
<comment type="similarity">
    <text evidence="1">Belongs to the cyclin family.</text>
</comment>
<proteinExistence type="inferred from homology"/>
<protein>
    <recommendedName>
        <fullName evidence="3">Cyclin-like domain-containing protein</fullName>
    </recommendedName>
</protein>
<keyword evidence="5" id="KW-1185">Reference proteome</keyword>
<dbReference type="PANTHER" id="PTHR10026">
    <property type="entry name" value="CYCLIN"/>
    <property type="match status" value="1"/>
</dbReference>